<dbReference type="SUPFAM" id="SSF54001">
    <property type="entry name" value="Cysteine proteinases"/>
    <property type="match status" value="1"/>
</dbReference>
<keyword evidence="7" id="KW-1185">Reference proteome</keyword>
<dbReference type="InterPro" id="IPR013128">
    <property type="entry name" value="Peptidase_C1A"/>
</dbReference>
<feature type="region of interest" description="Disordered" evidence="3">
    <location>
        <begin position="36"/>
        <end position="69"/>
    </location>
</feature>
<dbReference type="SMART" id="SM00645">
    <property type="entry name" value="Pept_C1"/>
    <property type="match status" value="1"/>
</dbReference>
<dbReference type="FunFam" id="3.90.70.10:FF:000332">
    <property type="entry name" value="Cathepsin L1"/>
    <property type="match status" value="1"/>
</dbReference>
<dbReference type="PANTHER" id="PTHR12411">
    <property type="entry name" value="CYSTEINE PROTEASE FAMILY C1-RELATED"/>
    <property type="match status" value="1"/>
</dbReference>
<evidence type="ECO:0000259" key="5">
    <source>
        <dbReference type="SMART" id="SM00848"/>
    </source>
</evidence>
<gene>
    <name evidence="6" type="ORF">DCHRY22_LOCUS9526</name>
</gene>
<comment type="caution">
    <text evidence="6">The sequence shown here is derived from an EMBL/GenBank/DDBJ whole genome shotgun (WGS) entry which is preliminary data.</text>
</comment>
<dbReference type="SMART" id="SM00848">
    <property type="entry name" value="Inhibitor_I29"/>
    <property type="match status" value="1"/>
</dbReference>
<comment type="similarity">
    <text evidence="1">Belongs to the peptidase C1 family.</text>
</comment>
<dbReference type="InterPro" id="IPR013201">
    <property type="entry name" value="Prot_inhib_I29"/>
</dbReference>
<name>A0A8J2QT75_9NEOP</name>
<evidence type="ECO:0000256" key="2">
    <source>
        <dbReference type="ARBA" id="ARBA00023157"/>
    </source>
</evidence>
<dbReference type="AlphaFoldDB" id="A0A8J2QT75"/>
<feature type="domain" description="Cathepsin propeptide inhibitor" evidence="5">
    <location>
        <begin position="498"/>
        <end position="554"/>
    </location>
</feature>
<dbReference type="Pfam" id="PF08246">
    <property type="entry name" value="Inhibitor_I29"/>
    <property type="match status" value="1"/>
</dbReference>
<evidence type="ECO:0000313" key="7">
    <source>
        <dbReference type="Proteomes" id="UP000789524"/>
    </source>
</evidence>
<reference evidence="6" key="1">
    <citation type="submission" date="2021-09" db="EMBL/GenBank/DDBJ databases">
        <authorList>
            <person name="Martin H S."/>
        </authorList>
    </citation>
    <scope>NUCLEOTIDE SEQUENCE</scope>
</reference>
<dbReference type="InterPro" id="IPR025660">
    <property type="entry name" value="Pept_his_AS"/>
</dbReference>
<evidence type="ECO:0000256" key="1">
    <source>
        <dbReference type="ARBA" id="ARBA00008455"/>
    </source>
</evidence>
<feature type="domain" description="Peptidase C1A papain C-terminal" evidence="4">
    <location>
        <begin position="586"/>
        <end position="801"/>
    </location>
</feature>
<dbReference type="EMBL" id="CAKASE010000066">
    <property type="protein sequence ID" value="CAG9570880.1"/>
    <property type="molecule type" value="Genomic_DNA"/>
</dbReference>
<evidence type="ECO:0000259" key="4">
    <source>
        <dbReference type="SMART" id="SM00645"/>
    </source>
</evidence>
<dbReference type="PROSITE" id="PS00639">
    <property type="entry name" value="THIOL_PROTEASE_HIS"/>
    <property type="match status" value="1"/>
</dbReference>
<dbReference type="GO" id="GO:0008234">
    <property type="term" value="F:cysteine-type peptidase activity"/>
    <property type="evidence" value="ECO:0007669"/>
    <property type="project" value="InterPro"/>
</dbReference>
<keyword evidence="2" id="KW-1015">Disulfide bond</keyword>
<dbReference type="Pfam" id="PF00112">
    <property type="entry name" value="Peptidase_C1"/>
    <property type="match status" value="1"/>
</dbReference>
<dbReference type="OrthoDB" id="65740at2759"/>
<feature type="compositionally biased region" description="Basic and acidic residues" evidence="3">
    <location>
        <begin position="52"/>
        <end position="64"/>
    </location>
</feature>
<evidence type="ECO:0000256" key="3">
    <source>
        <dbReference type="SAM" id="MobiDB-lite"/>
    </source>
</evidence>
<sequence length="1091" mass="122231">MKGVIASVVTMWVKTIIAVACLGLLVTAQSRYSSDERSYRRNYQSRPSQWRDLADEYDRDEDRGPQTPSIKYPLQAIPYELPIGVRGANLQLLVLPIPMTSLNPGPSQKSECKVTPEPEEPIIDVRSGAPTIYSSPPLGIPQSPRVPTRHNIPPKAVTRNEVQNKAPSYPSYLNVEKLDQPVIPPEIPPSESSKEILEQFLAQAPQAPQLPPVLLSEYDKNERIPHPEEEDEQTNLIEESSAVPTVKTNLPYTQNVYSRGRKVQTQPSRPRFSQSVVIRGELSVPKSDFTEPYTAWWDASSGSSKVDFHGGSTSTYRTVMADKRLQRLEMRVDRSGERAVRRCGKASSYQNNPLDISHPALPDIDLFNFVGYEPDGRVERWQHTVVGREGELGAIQGESLSLKHDLLLIRDSEDNATPILYTVSVNSSLLGPNADSYEHRYLDVRRHEQNADFFIPNISDLCDTVESLNASIPEHLSRLEPLREYIQPHRDQKYVAAIQNFKVKYNRRYIDNSEEAVRTALLMQHKRFISSGNREGATFELGVNFLGDRLDNELKQLRGVKLEEERTQAELFPHSRSMLRKESAKLPDNFDWRVKGGVSPVGFQGKCSSCWSFAVSGAVEGALFARTGKLVPLSQQCLVDCAHPFGGKGCKGTWPSHAYDYVKNRGLPALDEYPSYKAKVEQCAEKSVRPVTRISGHVNVTANSLSALKVAIRDHAPTVVIVDAKLKSFVFYKHGVFYDDRCGKTRPRLNHAVLAVGWGDQNEEHFILKNSWSEAWGERGFMRIHARSNTCGVLTRPSYPRLEDSLLVTAQSRYSSDVRSYRRNYQSRPSQWRDLAEGVRGANLQLLVLPIPMTSLNPGPSQKSECKVTPEPEEPLIDVRSGAPTIYSSPPLGIPLSPRVPTRHNIPPKAVTRNEVQNKAPSYPSYLNVEKLDQPVIPPEIPPSESSKEILEQFLAQAPQAPQLPPVLLSEYDKNERIPHPEEEDEQTNLIEESAAVPIVKTNLPYTQNVYSRGRKVQTQPSRPRFSQSVVIRGELSVPKSDFTEPYTAWWDASSGSSKVDFHGGSTSTYRTVMADKTSAIGGVMHENSTI</sequence>
<dbReference type="InterPro" id="IPR000668">
    <property type="entry name" value="Peptidase_C1A_C"/>
</dbReference>
<protein>
    <submittedName>
        <fullName evidence="6">(African queen) hypothetical protein</fullName>
    </submittedName>
</protein>
<organism evidence="6 7">
    <name type="scientific">Danaus chrysippus</name>
    <name type="common">African queen</name>
    <dbReference type="NCBI Taxonomy" id="151541"/>
    <lineage>
        <taxon>Eukaryota</taxon>
        <taxon>Metazoa</taxon>
        <taxon>Ecdysozoa</taxon>
        <taxon>Arthropoda</taxon>
        <taxon>Hexapoda</taxon>
        <taxon>Insecta</taxon>
        <taxon>Pterygota</taxon>
        <taxon>Neoptera</taxon>
        <taxon>Endopterygota</taxon>
        <taxon>Lepidoptera</taxon>
        <taxon>Glossata</taxon>
        <taxon>Ditrysia</taxon>
        <taxon>Papilionoidea</taxon>
        <taxon>Nymphalidae</taxon>
        <taxon>Danainae</taxon>
        <taxon>Danaini</taxon>
        <taxon>Danaina</taxon>
        <taxon>Danaus</taxon>
        <taxon>Anosia</taxon>
    </lineage>
</organism>
<evidence type="ECO:0000313" key="6">
    <source>
        <dbReference type="EMBL" id="CAG9570880.1"/>
    </source>
</evidence>
<dbReference type="CDD" id="cd02248">
    <property type="entry name" value="Peptidase_C1A"/>
    <property type="match status" value="1"/>
</dbReference>
<proteinExistence type="inferred from homology"/>
<dbReference type="InterPro" id="IPR038765">
    <property type="entry name" value="Papain-like_cys_pep_sf"/>
</dbReference>
<dbReference type="InterPro" id="IPR039417">
    <property type="entry name" value="Peptidase_C1A_papain-like"/>
</dbReference>
<accession>A0A8J2QT75</accession>
<dbReference type="GO" id="GO:0006508">
    <property type="term" value="P:proteolysis"/>
    <property type="evidence" value="ECO:0007669"/>
    <property type="project" value="InterPro"/>
</dbReference>
<dbReference type="Gene3D" id="3.90.70.10">
    <property type="entry name" value="Cysteine proteinases"/>
    <property type="match status" value="1"/>
</dbReference>
<dbReference type="Proteomes" id="UP000789524">
    <property type="component" value="Unassembled WGS sequence"/>
</dbReference>